<dbReference type="RefSeq" id="WP_349967195.1">
    <property type="nucleotide sequence ID" value="NZ_CP157942.1"/>
</dbReference>
<sequence>MVEYRYSGNPLKCVNDCHTDFSNHQEIGKLTDCVKECQATHFKFPPSHSEEPTPINISDILIDIRDNFYDLANNFHNLASSVSVL</sequence>
<dbReference type="EMBL" id="CP157942">
    <property type="protein sequence ID" value="XBS66742.1"/>
    <property type="molecule type" value="Genomic_DNA"/>
</dbReference>
<protein>
    <submittedName>
        <fullName evidence="1">Uncharacterized protein</fullName>
    </submittedName>
</protein>
<evidence type="ECO:0000313" key="1">
    <source>
        <dbReference type="EMBL" id="XBS66742.1"/>
    </source>
</evidence>
<proteinExistence type="predicted"/>
<gene>
    <name evidence="1" type="ORF">ABLO99_05880</name>
</gene>
<dbReference type="AlphaFoldDB" id="A0AAU7Q0T3"/>
<organism evidence="1">
    <name type="scientific">Wolbachia endosymbiont of Armadillidium arcangelii</name>
    <dbReference type="NCBI Taxonomy" id="3158571"/>
    <lineage>
        <taxon>Bacteria</taxon>
        <taxon>Pseudomonadati</taxon>
        <taxon>Pseudomonadota</taxon>
        <taxon>Alphaproteobacteria</taxon>
        <taxon>Rickettsiales</taxon>
        <taxon>Anaplasmataceae</taxon>
        <taxon>Wolbachieae</taxon>
        <taxon>Wolbachia</taxon>
    </lineage>
</organism>
<accession>A0AAU7Q0T3</accession>
<reference evidence="1" key="1">
    <citation type="submission" date="2024-06" db="EMBL/GenBank/DDBJ databases">
        <authorList>
            <person name="Dussert Y."/>
            <person name="Peccoud J."/>
            <person name="Pigeault R."/>
        </authorList>
    </citation>
    <scope>NUCLEOTIDE SEQUENCE</scope>
    <source>
        <strain evidence="1">WArc</strain>
    </source>
</reference>
<name>A0AAU7Q0T3_9RICK</name>